<dbReference type="InterPro" id="IPR038175">
    <property type="entry name" value="CBM21_dom_sf"/>
</dbReference>
<reference evidence="3 4" key="1">
    <citation type="submission" date="2019-07" db="EMBL/GenBank/DDBJ databases">
        <title>The draft genome sequence of Aquimarina algiphila M91.</title>
        <authorList>
            <person name="Meng X."/>
        </authorList>
    </citation>
    <scope>NUCLEOTIDE SEQUENCE [LARGE SCALE GENOMIC DNA]</scope>
    <source>
        <strain evidence="3 4">M91</strain>
    </source>
</reference>
<comment type="caution">
    <text evidence="3">The sequence shown here is derived from an EMBL/GenBank/DDBJ whole genome shotgun (WGS) entry which is preliminary data.</text>
</comment>
<keyword evidence="4" id="KW-1185">Reference proteome</keyword>
<dbReference type="GO" id="GO:0005979">
    <property type="term" value="P:regulation of glycogen biosynthetic process"/>
    <property type="evidence" value="ECO:0007669"/>
    <property type="project" value="TreeGrafter"/>
</dbReference>
<dbReference type="EMBL" id="VLNR01000011">
    <property type="protein sequence ID" value="TSE09734.1"/>
    <property type="molecule type" value="Genomic_DNA"/>
</dbReference>
<dbReference type="GO" id="GO:2001069">
    <property type="term" value="F:glycogen binding"/>
    <property type="evidence" value="ECO:0007669"/>
    <property type="project" value="TreeGrafter"/>
</dbReference>
<dbReference type="OrthoDB" id="9812537at2"/>
<dbReference type="PANTHER" id="PTHR12307">
    <property type="entry name" value="PROTEIN PHOSPHATASE 1 REGULATORY SUBUNIT"/>
    <property type="match status" value="1"/>
</dbReference>
<gene>
    <name evidence="3" type="ORF">FOF46_06890</name>
</gene>
<dbReference type="Gene3D" id="2.60.40.2440">
    <property type="entry name" value="Carbohydrate binding type-21 domain"/>
    <property type="match status" value="2"/>
</dbReference>
<dbReference type="PROSITE" id="PS51159">
    <property type="entry name" value="CBM21"/>
    <property type="match status" value="2"/>
</dbReference>
<feature type="chain" id="PRO_5021778520" description="CBM21 domain-containing protein" evidence="1">
    <location>
        <begin position="20"/>
        <end position="279"/>
    </location>
</feature>
<evidence type="ECO:0000259" key="2">
    <source>
        <dbReference type="PROSITE" id="PS51159"/>
    </source>
</evidence>
<proteinExistence type="predicted"/>
<dbReference type="Proteomes" id="UP000318833">
    <property type="component" value="Unassembled WGS sequence"/>
</dbReference>
<feature type="domain" description="CBM21" evidence="2">
    <location>
        <begin position="157"/>
        <end position="273"/>
    </location>
</feature>
<feature type="domain" description="CBM21" evidence="2">
    <location>
        <begin position="34"/>
        <end position="144"/>
    </location>
</feature>
<dbReference type="GO" id="GO:0000164">
    <property type="term" value="C:protein phosphatase type 1 complex"/>
    <property type="evidence" value="ECO:0007669"/>
    <property type="project" value="TreeGrafter"/>
</dbReference>
<dbReference type="RefSeq" id="WP_143915941.1">
    <property type="nucleotide sequence ID" value="NZ_CANMIK010000013.1"/>
</dbReference>
<dbReference type="PANTHER" id="PTHR12307:SF36">
    <property type="entry name" value="GLYCOGEN-BINDING SUBUNIT 76A"/>
    <property type="match status" value="1"/>
</dbReference>
<dbReference type="GO" id="GO:0008157">
    <property type="term" value="F:protein phosphatase 1 binding"/>
    <property type="evidence" value="ECO:0007669"/>
    <property type="project" value="TreeGrafter"/>
</dbReference>
<name>A0A554VN06_9FLAO</name>
<dbReference type="PROSITE" id="PS51257">
    <property type="entry name" value="PROKAR_LIPOPROTEIN"/>
    <property type="match status" value="1"/>
</dbReference>
<feature type="signal peptide" evidence="1">
    <location>
        <begin position="1"/>
        <end position="19"/>
    </location>
</feature>
<evidence type="ECO:0000256" key="1">
    <source>
        <dbReference type="SAM" id="SignalP"/>
    </source>
</evidence>
<dbReference type="InterPro" id="IPR005036">
    <property type="entry name" value="CBM21_dom"/>
</dbReference>
<keyword evidence="1" id="KW-0732">Signal</keyword>
<accession>A0A554VN06</accession>
<sequence length="279" mass="32600">MKKYFYLLLSLIIFSCATEDDFIEHKERTVSGISAKDDITPVHLIKAWTAYGNYRGFTTYSKKFTVKVANLGFDKTVSVFHKKTDGNWEEIQLSYDFNIDDENEIWVGNLSTSTQVYDDEFVIKYEVNGTTYWDNNREKNYAMSIQEGYFFADPNLNVSVDKDYVSVSYNPYYDQNSMFVTVDIRNLAPSKEVGVVYTTDGWQTQGYFSLGYRPFWNNGPLFLVESPNNFGIERWTGNVQIDKSIDTVEYAIVYRVNGLEYWDNNYGKNYTVTKKIYNW</sequence>
<evidence type="ECO:0000313" key="4">
    <source>
        <dbReference type="Proteomes" id="UP000318833"/>
    </source>
</evidence>
<organism evidence="3 4">
    <name type="scientific">Aquimarina algiphila</name>
    <dbReference type="NCBI Taxonomy" id="2047982"/>
    <lineage>
        <taxon>Bacteria</taxon>
        <taxon>Pseudomonadati</taxon>
        <taxon>Bacteroidota</taxon>
        <taxon>Flavobacteriia</taxon>
        <taxon>Flavobacteriales</taxon>
        <taxon>Flavobacteriaceae</taxon>
        <taxon>Aquimarina</taxon>
    </lineage>
</organism>
<dbReference type="Pfam" id="PF03370">
    <property type="entry name" value="CBM_21"/>
    <property type="match status" value="2"/>
</dbReference>
<evidence type="ECO:0000313" key="3">
    <source>
        <dbReference type="EMBL" id="TSE09734.1"/>
    </source>
</evidence>
<protein>
    <recommendedName>
        <fullName evidence="2">CBM21 domain-containing protein</fullName>
    </recommendedName>
</protein>
<dbReference type="InterPro" id="IPR050782">
    <property type="entry name" value="PP1_regulatory_subunit_3"/>
</dbReference>
<dbReference type="AlphaFoldDB" id="A0A554VN06"/>